<evidence type="ECO:0000313" key="2">
    <source>
        <dbReference type="Proteomes" id="UP000244201"/>
    </source>
</evidence>
<proteinExistence type="predicted"/>
<evidence type="ECO:0000313" key="1">
    <source>
        <dbReference type="EMBL" id="AVZ70958.1"/>
    </source>
</evidence>
<dbReference type="PANTHER" id="PTHR14136:SF17">
    <property type="entry name" value="BTB_POZ DOMAIN-CONTAINING PROTEIN KCTD9"/>
    <property type="match status" value="1"/>
</dbReference>
<organism evidence="1 2">
    <name type="scientific">Streptomyces lunaelactis</name>
    <dbReference type="NCBI Taxonomy" id="1535768"/>
    <lineage>
        <taxon>Bacteria</taxon>
        <taxon>Bacillati</taxon>
        <taxon>Actinomycetota</taxon>
        <taxon>Actinomycetes</taxon>
        <taxon>Kitasatosporales</taxon>
        <taxon>Streptomycetaceae</taxon>
        <taxon>Streptomyces</taxon>
    </lineage>
</organism>
<dbReference type="InterPro" id="IPR051082">
    <property type="entry name" value="Pentapeptide-BTB/POZ_domain"/>
</dbReference>
<keyword evidence="2" id="KW-1185">Reference proteome</keyword>
<dbReference type="Pfam" id="PF00805">
    <property type="entry name" value="Pentapeptide"/>
    <property type="match status" value="4"/>
</dbReference>
<dbReference type="RefSeq" id="WP_108146653.1">
    <property type="nucleotide sequence ID" value="NZ_JABSUC010000369.1"/>
</dbReference>
<dbReference type="KEGG" id="slk:SLUN_00415"/>
<dbReference type="Proteomes" id="UP000244201">
    <property type="component" value="Chromosome"/>
</dbReference>
<reference evidence="1 2" key="1">
    <citation type="submission" date="2018-01" db="EMBL/GenBank/DDBJ databases">
        <title>Complete genome sequence of Streptomyces lunaelactis MM109T, a Ferroverdin A producer isolated from cave moonmilk deposits.</title>
        <authorList>
            <person name="Naome A."/>
            <person name="Martinet L."/>
            <person name="Maciejewska M."/>
            <person name="Anderssen S."/>
            <person name="Adam D."/>
            <person name="Tenconi E."/>
            <person name="Deflandre B."/>
            <person name="Arguelles-Arias A."/>
            <person name="Calusinska M."/>
            <person name="Copieters W."/>
            <person name="Karim L."/>
            <person name="Hanikenne M."/>
            <person name="Baurain D."/>
            <person name="van Wezel G."/>
            <person name="Smargiasso N."/>
            <person name="de Pauw E."/>
            <person name="Delfosse P."/>
            <person name="Rigali S."/>
        </authorList>
    </citation>
    <scope>NUCLEOTIDE SEQUENCE [LARGE SCALE GENOMIC DNA]</scope>
    <source>
        <strain evidence="1 2">MM109</strain>
    </source>
</reference>
<name>A0A2R4SVS5_9ACTN</name>
<dbReference type="Gene3D" id="2.160.20.80">
    <property type="entry name" value="E3 ubiquitin-protein ligase SopA"/>
    <property type="match status" value="2"/>
</dbReference>
<gene>
    <name evidence="1" type="ORF">SLUN_00415</name>
</gene>
<dbReference type="PANTHER" id="PTHR14136">
    <property type="entry name" value="BTB_POZ DOMAIN-CONTAINING PROTEIN KCTD9"/>
    <property type="match status" value="1"/>
</dbReference>
<protein>
    <submittedName>
        <fullName evidence="1">Pentapeptide repeat-containing protein</fullName>
    </submittedName>
</protein>
<dbReference type="SUPFAM" id="SSF141571">
    <property type="entry name" value="Pentapeptide repeat-like"/>
    <property type="match status" value="1"/>
</dbReference>
<accession>A0A2R4SVS5</accession>
<dbReference type="AlphaFoldDB" id="A0A2R4SVS5"/>
<dbReference type="EMBL" id="CP026304">
    <property type="protein sequence ID" value="AVZ70958.1"/>
    <property type="molecule type" value="Genomic_DNA"/>
</dbReference>
<dbReference type="InterPro" id="IPR001646">
    <property type="entry name" value="5peptide_repeat"/>
</dbReference>
<sequence>MVNLGDDAMDVRLGGIYALQRIMEDSPRDQPTVANVLTAYVRTHAMKAPAKKATRPSVPPAQSASPLPADVFAALTVLSFRDPSLDGAFTPDLRGTQLSRAELAPVVSGSDAAPRYAQLTGANLTGADLADANLTAAKLGGASLYGADLTGAILTRANLSDANLDGANLRSADLEKAKLVETTLVGAQMTNANLTGADLRDANLTYAHMPGSLARNVNLAGAALGEADLRSSVMVNCTLTHASLWATDLRGANLTYVTMTGADLQEADLRGAKVTVQQIISANPTAKTKLSPGLAKSPAVIARIAEVEKQRAQRRLADAESKALSER</sequence>